<dbReference type="InterPro" id="IPR013087">
    <property type="entry name" value="Znf_C2H2_type"/>
</dbReference>
<keyword evidence="4" id="KW-0862">Zinc</keyword>
<evidence type="ECO:0000313" key="10">
    <source>
        <dbReference type="EMBL" id="KAG8099489.1"/>
    </source>
</evidence>
<accession>A0A8J5X124</accession>
<dbReference type="GO" id="GO:0008270">
    <property type="term" value="F:zinc ion binding"/>
    <property type="evidence" value="ECO:0007669"/>
    <property type="project" value="UniProtKB-KW"/>
</dbReference>
<dbReference type="Proteomes" id="UP000729402">
    <property type="component" value="Unassembled WGS sequence"/>
</dbReference>
<feature type="domain" description="C2H2-type" evidence="9">
    <location>
        <begin position="141"/>
        <end position="168"/>
    </location>
</feature>
<reference evidence="10" key="2">
    <citation type="submission" date="2021-02" db="EMBL/GenBank/DDBJ databases">
        <authorList>
            <person name="Kimball J.A."/>
            <person name="Haas M.W."/>
            <person name="Macchietto M."/>
            <person name="Kono T."/>
            <person name="Duquette J."/>
            <person name="Shao M."/>
        </authorList>
    </citation>
    <scope>NUCLEOTIDE SEQUENCE</scope>
    <source>
        <tissue evidence="10">Fresh leaf tissue</tissue>
    </source>
</reference>
<keyword evidence="1" id="KW-0479">Metal-binding</keyword>
<evidence type="ECO:0000256" key="6">
    <source>
        <dbReference type="ARBA" id="ARBA00023163"/>
    </source>
</evidence>
<reference evidence="10" key="1">
    <citation type="journal article" date="2021" name="bioRxiv">
        <title>Whole Genome Assembly and Annotation of Northern Wild Rice, Zizania palustris L., Supports a Whole Genome Duplication in the Zizania Genus.</title>
        <authorList>
            <person name="Haas M."/>
            <person name="Kono T."/>
            <person name="Macchietto M."/>
            <person name="Millas R."/>
            <person name="McGilp L."/>
            <person name="Shao M."/>
            <person name="Duquette J."/>
            <person name="Hirsch C.N."/>
            <person name="Kimball J."/>
        </authorList>
    </citation>
    <scope>NUCLEOTIDE SEQUENCE</scope>
    <source>
        <tissue evidence="10">Fresh leaf tissue</tissue>
    </source>
</reference>
<evidence type="ECO:0000256" key="2">
    <source>
        <dbReference type="ARBA" id="ARBA00022737"/>
    </source>
</evidence>
<dbReference type="GO" id="GO:0000976">
    <property type="term" value="F:transcription cis-regulatory region binding"/>
    <property type="evidence" value="ECO:0007669"/>
    <property type="project" value="TreeGrafter"/>
</dbReference>
<dbReference type="OrthoDB" id="1911220at2759"/>
<keyword evidence="3 7" id="KW-0863">Zinc-finger</keyword>
<dbReference type="PANTHER" id="PTHR45988:SF32">
    <property type="entry name" value="OS07G0588600 PROTEIN"/>
    <property type="match status" value="1"/>
</dbReference>
<evidence type="ECO:0000256" key="3">
    <source>
        <dbReference type="ARBA" id="ARBA00022771"/>
    </source>
</evidence>
<gene>
    <name evidence="10" type="ORF">GUJ93_ZPchr0013g35448</name>
</gene>
<dbReference type="PANTHER" id="PTHR45988">
    <property type="entry name" value="C2H2 TYPE ZINC FINGER TRANSCRIPTION FACTOR FAMILY-RELATED"/>
    <property type="match status" value="1"/>
</dbReference>
<evidence type="ECO:0000256" key="1">
    <source>
        <dbReference type="ARBA" id="ARBA00022723"/>
    </source>
</evidence>
<comment type="caution">
    <text evidence="10">The sequence shown here is derived from an EMBL/GenBank/DDBJ whole genome shotgun (WGS) entry which is preliminary data.</text>
</comment>
<protein>
    <recommendedName>
        <fullName evidence="9">C2H2-type domain-containing protein</fullName>
    </recommendedName>
</protein>
<proteinExistence type="predicted"/>
<feature type="compositionally biased region" description="Pro residues" evidence="8">
    <location>
        <begin position="7"/>
        <end position="17"/>
    </location>
</feature>
<dbReference type="GO" id="GO:0005634">
    <property type="term" value="C:nucleus"/>
    <property type="evidence" value="ECO:0007669"/>
    <property type="project" value="TreeGrafter"/>
</dbReference>
<keyword evidence="11" id="KW-1185">Reference proteome</keyword>
<dbReference type="GO" id="GO:0003700">
    <property type="term" value="F:DNA-binding transcription factor activity"/>
    <property type="evidence" value="ECO:0007669"/>
    <property type="project" value="InterPro"/>
</dbReference>
<feature type="region of interest" description="Disordered" evidence="8">
    <location>
        <begin position="29"/>
        <end position="48"/>
    </location>
</feature>
<name>A0A8J5X124_ZIZPA</name>
<feature type="domain" description="C2H2-type" evidence="9">
    <location>
        <begin position="95"/>
        <end position="117"/>
    </location>
</feature>
<evidence type="ECO:0000256" key="5">
    <source>
        <dbReference type="ARBA" id="ARBA00023015"/>
    </source>
</evidence>
<dbReference type="PROSITE" id="PS00028">
    <property type="entry name" value="ZINC_FINGER_C2H2_1"/>
    <property type="match status" value="2"/>
</dbReference>
<dbReference type="Pfam" id="PF13912">
    <property type="entry name" value="zf-C2H2_6"/>
    <property type="match status" value="2"/>
</dbReference>
<sequence length="213" mass="22116">MALDGKPPVPPPSPPPTDSWACVWRRSKRRGGVSGCSSGSSGGVGRGGESEEHLAASCLMMIASAVWDDVDRFGGVKGADAAAVASSAKPSQQRYECSVCGKVYGSYQALGGHKTSHRKPALSAAASDEAPCGGIGDAKVHRCWLCFRTFPSGQALGGHKRLHYDEAGAAGDAVKDKHVVNDFDLNLPAAATAVRDDVDESSPPEAKRTRIVA</sequence>
<dbReference type="PROSITE" id="PS50157">
    <property type="entry name" value="ZINC_FINGER_C2H2_2"/>
    <property type="match status" value="2"/>
</dbReference>
<evidence type="ECO:0000313" key="11">
    <source>
        <dbReference type="Proteomes" id="UP000729402"/>
    </source>
</evidence>
<organism evidence="10 11">
    <name type="scientific">Zizania palustris</name>
    <name type="common">Northern wild rice</name>
    <dbReference type="NCBI Taxonomy" id="103762"/>
    <lineage>
        <taxon>Eukaryota</taxon>
        <taxon>Viridiplantae</taxon>
        <taxon>Streptophyta</taxon>
        <taxon>Embryophyta</taxon>
        <taxon>Tracheophyta</taxon>
        <taxon>Spermatophyta</taxon>
        <taxon>Magnoliopsida</taxon>
        <taxon>Liliopsida</taxon>
        <taxon>Poales</taxon>
        <taxon>Poaceae</taxon>
        <taxon>BOP clade</taxon>
        <taxon>Oryzoideae</taxon>
        <taxon>Oryzeae</taxon>
        <taxon>Zizaniinae</taxon>
        <taxon>Zizania</taxon>
    </lineage>
</organism>
<feature type="region of interest" description="Disordered" evidence="8">
    <location>
        <begin position="194"/>
        <end position="213"/>
    </location>
</feature>
<dbReference type="AlphaFoldDB" id="A0A8J5X124"/>
<dbReference type="InterPro" id="IPR044653">
    <property type="entry name" value="AZF1/2/3-like"/>
</dbReference>
<keyword evidence="6" id="KW-0804">Transcription</keyword>
<evidence type="ECO:0000256" key="8">
    <source>
        <dbReference type="SAM" id="MobiDB-lite"/>
    </source>
</evidence>
<feature type="region of interest" description="Disordered" evidence="8">
    <location>
        <begin position="1"/>
        <end position="21"/>
    </location>
</feature>
<evidence type="ECO:0000259" key="9">
    <source>
        <dbReference type="PROSITE" id="PS50157"/>
    </source>
</evidence>
<evidence type="ECO:0000256" key="7">
    <source>
        <dbReference type="PROSITE-ProRule" id="PRU00042"/>
    </source>
</evidence>
<evidence type="ECO:0000256" key="4">
    <source>
        <dbReference type="ARBA" id="ARBA00022833"/>
    </source>
</evidence>
<keyword evidence="2" id="KW-0677">Repeat</keyword>
<dbReference type="EMBL" id="JAAALK010000079">
    <property type="protein sequence ID" value="KAG8099489.1"/>
    <property type="molecule type" value="Genomic_DNA"/>
</dbReference>
<keyword evidence="5" id="KW-0805">Transcription regulation</keyword>
<dbReference type="SMART" id="SM00355">
    <property type="entry name" value="ZnF_C2H2"/>
    <property type="match status" value="2"/>
</dbReference>